<dbReference type="PANTHER" id="PTHR46890:SF48">
    <property type="entry name" value="RNA-DIRECTED DNA POLYMERASE"/>
    <property type="match status" value="1"/>
</dbReference>
<dbReference type="InterPro" id="IPR005135">
    <property type="entry name" value="Endo/exonuclease/phosphatase"/>
</dbReference>
<gene>
    <name evidence="2" type="ORF">MERR_LOCUS5727</name>
</gene>
<evidence type="ECO:0000313" key="3">
    <source>
        <dbReference type="Proteomes" id="UP000467841"/>
    </source>
</evidence>
<dbReference type="GO" id="GO:0003824">
    <property type="term" value="F:catalytic activity"/>
    <property type="evidence" value="ECO:0007669"/>
    <property type="project" value="InterPro"/>
</dbReference>
<evidence type="ECO:0000259" key="1">
    <source>
        <dbReference type="PROSITE" id="PS50878"/>
    </source>
</evidence>
<reference evidence="2" key="1">
    <citation type="submission" date="2020-01" db="EMBL/GenBank/DDBJ databases">
        <authorList>
            <person name="Mishra B."/>
        </authorList>
    </citation>
    <scope>NUCLEOTIDE SEQUENCE [LARGE SCALE GENOMIC DNA]</scope>
</reference>
<dbReference type="Proteomes" id="UP000467841">
    <property type="component" value="Unassembled WGS sequence"/>
</dbReference>
<dbReference type="CDD" id="cd01650">
    <property type="entry name" value="RT_nLTR_like"/>
    <property type="match status" value="1"/>
</dbReference>
<evidence type="ECO:0000313" key="2">
    <source>
        <dbReference type="EMBL" id="CAA7018492.1"/>
    </source>
</evidence>
<dbReference type="PROSITE" id="PS50878">
    <property type="entry name" value="RT_POL"/>
    <property type="match status" value="1"/>
</dbReference>
<organism evidence="2 3">
    <name type="scientific">Microthlaspi erraticum</name>
    <dbReference type="NCBI Taxonomy" id="1685480"/>
    <lineage>
        <taxon>Eukaryota</taxon>
        <taxon>Viridiplantae</taxon>
        <taxon>Streptophyta</taxon>
        <taxon>Embryophyta</taxon>
        <taxon>Tracheophyta</taxon>
        <taxon>Spermatophyta</taxon>
        <taxon>Magnoliopsida</taxon>
        <taxon>eudicotyledons</taxon>
        <taxon>Gunneridae</taxon>
        <taxon>Pentapetalae</taxon>
        <taxon>rosids</taxon>
        <taxon>malvids</taxon>
        <taxon>Brassicales</taxon>
        <taxon>Brassicaceae</taxon>
        <taxon>Coluteocarpeae</taxon>
        <taxon>Microthlaspi</taxon>
    </lineage>
</organism>
<dbReference type="SUPFAM" id="SSF56219">
    <property type="entry name" value="DNase I-like"/>
    <property type="match status" value="1"/>
</dbReference>
<dbReference type="Pfam" id="PF00078">
    <property type="entry name" value="RVT_1"/>
    <property type="match status" value="1"/>
</dbReference>
<dbReference type="Pfam" id="PF03372">
    <property type="entry name" value="Exo_endo_phos"/>
    <property type="match status" value="1"/>
</dbReference>
<dbReference type="InterPro" id="IPR036691">
    <property type="entry name" value="Endo/exonu/phosph_ase_sf"/>
</dbReference>
<feature type="domain" description="Reverse transcriptase" evidence="1">
    <location>
        <begin position="422"/>
        <end position="704"/>
    </location>
</feature>
<comment type="caution">
    <text evidence="2">The sequence shown here is derived from an EMBL/GenBank/DDBJ whole genome shotgun (WGS) entry which is preliminary data.</text>
</comment>
<dbReference type="InterPro" id="IPR043502">
    <property type="entry name" value="DNA/RNA_pol_sf"/>
</dbReference>
<dbReference type="EMBL" id="CACVBM020000388">
    <property type="protein sequence ID" value="CAA7018492.1"/>
    <property type="molecule type" value="Genomic_DNA"/>
</dbReference>
<dbReference type="AlphaFoldDB" id="A0A6D2HV68"/>
<dbReference type="Gene3D" id="3.60.10.10">
    <property type="entry name" value="Endonuclease/exonuclease/phosphatase"/>
    <property type="match status" value="1"/>
</dbReference>
<dbReference type="PANTHER" id="PTHR46890">
    <property type="entry name" value="NON-LTR RETROLELEMENT REVERSE TRANSCRIPTASE-LIKE PROTEIN-RELATED"/>
    <property type="match status" value="1"/>
</dbReference>
<name>A0A6D2HV68_9BRAS</name>
<keyword evidence="3" id="KW-1185">Reference proteome</keyword>
<accession>A0A6D2HV68</accession>
<dbReference type="InterPro" id="IPR000477">
    <property type="entry name" value="RT_dom"/>
</dbReference>
<dbReference type="InterPro" id="IPR052343">
    <property type="entry name" value="Retrotransposon-Effector_Assoc"/>
</dbReference>
<proteinExistence type="predicted"/>
<sequence>MTNYGSRFLVPPHSPGGGGLDLYWKQGMELAVMSSSDNYIEAMITYKGKSFITTFVYGEPDHSKRKDVWEDLTAKNKGRDLPWFLTGDFNDILNHSEKTGGPMRAEGTFGEFRSFLSKGDLYDIPHTGNPLSWRGVRYSHLVHCRLDRSLSNGAWADIYLFSRCYYLDFEGSEHRPLLTILETNLKKKRGIFRYDRSMKDNPKITELIEKAWLSSETATVEQRIISCRREISKWNREHHLNAQKGIKEEKAKLELAMSSSSLDQGKIVEITTNLSRAYAKEEGYWRQRSRTHWLALGDKNSGYFHAITRGRRLVNKLAILEDAQGTAVYEEEKIVQVISTYFQDIFITRSSNCVETVNQAIQPCISEETNALLIADPTPEEIKAALFSINPDKAPGPDGFSACFFQKNWSVMGPQITKEVLGILSSGILPSSINETHLRLIPKVPSPKSVAEYRPIALCNVYYKIISKLLTRRLQPVLPTIISENQTAFIPGRVISDYVFITHEVLHYLKGSGATKYCSMAVKTDMSKAYDRLEWNFIAAVLDRMGFHPKWTNWIFQCISTVSYTFLVNGTAQGQVIPQRGIRQGDPLSPFIFILCGEVLSGLCKKALDNGSLPSIKVSRGSPKINHLLFADDTMFFCKISQKSCETLHSILQQYEEASGQMINLQKSCITFSKKTPEEIRLRVKNSLGIDKEGGQGKYLGLPESFGRRKKDLFTSIVDRMRQRAVSYSSRFLSGAGKLTMLTSVLSAIPTYTMSCFKLPAGLCKRIQSVLTRFWWDANPGKRKMC</sequence>
<dbReference type="OrthoDB" id="416119at2759"/>
<dbReference type="SUPFAM" id="SSF56672">
    <property type="entry name" value="DNA/RNA polymerases"/>
    <property type="match status" value="1"/>
</dbReference>
<protein>
    <recommendedName>
        <fullName evidence="1">Reverse transcriptase domain-containing protein</fullName>
    </recommendedName>
</protein>